<reference evidence="1 2" key="1">
    <citation type="submission" date="2016-02" db="EMBL/GenBank/DDBJ databases">
        <authorList>
            <person name="Wen L."/>
            <person name="He K."/>
            <person name="Yang H."/>
        </authorList>
    </citation>
    <scope>NUCLEOTIDE SEQUENCE [LARGE SCALE GENOMIC DNA]</scope>
    <source>
        <strain evidence="1 2">CMW7778B</strain>
    </source>
</reference>
<proteinExistence type="predicted"/>
<organism evidence="1 2">
    <name type="scientific">Gardnerella vaginalis</name>
    <dbReference type="NCBI Taxonomy" id="2702"/>
    <lineage>
        <taxon>Bacteria</taxon>
        <taxon>Bacillati</taxon>
        <taxon>Actinomycetota</taxon>
        <taxon>Actinomycetes</taxon>
        <taxon>Bifidobacteriales</taxon>
        <taxon>Bifidobacteriaceae</taxon>
        <taxon>Gardnerella</taxon>
    </lineage>
</organism>
<accession>A0A135Z399</accession>
<protein>
    <recommendedName>
        <fullName evidence="3">Phage tail protein</fullName>
    </recommendedName>
</protein>
<gene>
    <name evidence="1" type="ORF">HMPREF3230_01228</name>
</gene>
<comment type="caution">
    <text evidence="1">The sequence shown here is derived from an EMBL/GenBank/DDBJ whole genome shotgun (WGS) entry which is preliminary data.</text>
</comment>
<sequence>MVKVYGMTINGLHSFKDLGLVPTLKPHVNLPSPRFSYLEVPGRLGSFDLTESLAGEVLYEMREGSFEFIVADKGVWQKAYERLKRDVHGLKTTLVLDAESSFYYQGRVWVSDFKSDKNYETITLNYRLNPYKHSVLDIKTGGVYTLKNVQVKDGKEIRLTRDFDMTLIPEFTNKTLNTISVDFKGKTYSLKQGVSRFPELRTRENNMTLTFQGTGTLDISYLRGWL</sequence>
<dbReference type="PATRIC" id="fig|2702.101.peg.1215"/>
<dbReference type="EMBL" id="LSRC01000050">
    <property type="protein sequence ID" value="KXI16091.1"/>
    <property type="molecule type" value="Genomic_DNA"/>
</dbReference>
<name>A0A135Z399_GARVA</name>
<dbReference type="Gene3D" id="2.40.30.200">
    <property type="match status" value="1"/>
</dbReference>
<evidence type="ECO:0000313" key="2">
    <source>
        <dbReference type="Proteomes" id="UP000070505"/>
    </source>
</evidence>
<evidence type="ECO:0000313" key="1">
    <source>
        <dbReference type="EMBL" id="KXI16091.1"/>
    </source>
</evidence>
<dbReference type="AlphaFoldDB" id="A0A135Z399"/>
<evidence type="ECO:0008006" key="3">
    <source>
        <dbReference type="Google" id="ProtNLM"/>
    </source>
</evidence>
<dbReference type="Proteomes" id="UP000070505">
    <property type="component" value="Unassembled WGS sequence"/>
</dbReference>